<sequence>MSDTDQTTTMPSLDGCEFEMISSTASEVSTTSPSRFRYHQSGSMIWGEYRGDTVSVGRFAGQRLGDSITIGFAHAFAEGGAALLGGGSSEITRDADGRLLLVEAFVKDGAHHRSVCVQVDPDDGWGLPPATADDLHLDGTSFDLAISSASAVDSGGPTRFDFSEREGVVWGVYRGDTVTTGHCVGVRTGEALDEFFVHELVATGETLSGNSSTRIEVRSDGLLELVEEFVLDGVPGRSVCVQVDGHGASAV</sequence>
<dbReference type="Pfam" id="PF26421">
    <property type="entry name" value="Avidin_like"/>
    <property type="match status" value="2"/>
</dbReference>
<evidence type="ECO:0000313" key="1">
    <source>
        <dbReference type="EMBL" id="MET4582925.1"/>
    </source>
</evidence>
<dbReference type="RefSeq" id="WP_354025078.1">
    <property type="nucleotide sequence ID" value="NZ_JBEPSJ010000002.1"/>
</dbReference>
<gene>
    <name evidence="1" type="ORF">ABIE21_002435</name>
</gene>
<proteinExistence type="predicted"/>
<reference evidence="1 2" key="1">
    <citation type="submission" date="2024-06" db="EMBL/GenBank/DDBJ databases">
        <title>Sorghum-associated microbial communities from plants grown in Nebraska, USA.</title>
        <authorList>
            <person name="Schachtman D."/>
        </authorList>
    </citation>
    <scope>NUCLEOTIDE SEQUENCE [LARGE SCALE GENOMIC DNA]</scope>
    <source>
        <strain evidence="1 2">2857</strain>
    </source>
</reference>
<comment type="caution">
    <text evidence="1">The sequence shown here is derived from an EMBL/GenBank/DDBJ whole genome shotgun (WGS) entry which is preliminary data.</text>
</comment>
<dbReference type="EMBL" id="JBEPSJ010000002">
    <property type="protein sequence ID" value="MET4582925.1"/>
    <property type="molecule type" value="Genomic_DNA"/>
</dbReference>
<evidence type="ECO:0000313" key="2">
    <source>
        <dbReference type="Proteomes" id="UP001549257"/>
    </source>
</evidence>
<dbReference type="InterPro" id="IPR058595">
    <property type="entry name" value="Avidin-like"/>
</dbReference>
<protein>
    <submittedName>
        <fullName evidence="1">Uncharacterized protein</fullName>
    </submittedName>
</protein>
<name>A0ABV2QPN5_9MICO</name>
<dbReference type="Proteomes" id="UP001549257">
    <property type="component" value="Unassembled WGS sequence"/>
</dbReference>
<keyword evidence="2" id="KW-1185">Reference proteome</keyword>
<accession>A0ABV2QPN5</accession>
<organism evidence="1 2">
    <name type="scientific">Conyzicola nivalis</name>
    <dbReference type="NCBI Taxonomy" id="1477021"/>
    <lineage>
        <taxon>Bacteria</taxon>
        <taxon>Bacillati</taxon>
        <taxon>Actinomycetota</taxon>
        <taxon>Actinomycetes</taxon>
        <taxon>Micrococcales</taxon>
        <taxon>Microbacteriaceae</taxon>
        <taxon>Conyzicola</taxon>
    </lineage>
</organism>